<reference evidence="3" key="1">
    <citation type="submission" date="2017-09" db="EMBL/GenBank/DDBJ databases">
        <authorList>
            <person name="Varghese N."/>
            <person name="Submissions S."/>
        </authorList>
    </citation>
    <scope>NUCLEOTIDE SEQUENCE [LARGE SCALE GENOMIC DNA]</scope>
    <source>
        <strain evidence="3">CGMCC 1.12803</strain>
    </source>
</reference>
<keyword evidence="3" id="KW-1185">Reference proteome</keyword>
<evidence type="ECO:0000313" key="3">
    <source>
        <dbReference type="Proteomes" id="UP000219281"/>
    </source>
</evidence>
<protein>
    <recommendedName>
        <fullName evidence="4">DUF3299 domain-containing protein</fullName>
    </recommendedName>
</protein>
<sequence length="157" mass="17764">MTAWLHPTSLMYKKSFVLLLVVFFSVAAMAQQRAHKSTDQINSLNWSILATINYVLNDKNQFSPVYSESVKRFKDKPFDLEGYLIPVKARKTHHTFLLSPLPVNQCNFCGANGIPAMIYVESKQPIAFTGKTIHLTGILRLDDTGDVPVRLVEAEFF</sequence>
<proteinExistence type="predicted"/>
<dbReference type="EMBL" id="OCMT01000002">
    <property type="protein sequence ID" value="SOD13840.1"/>
    <property type="molecule type" value="Genomic_DNA"/>
</dbReference>
<feature type="chain" id="PRO_5012267517" description="DUF3299 domain-containing protein" evidence="1">
    <location>
        <begin position="31"/>
        <end position="157"/>
    </location>
</feature>
<evidence type="ECO:0008006" key="4">
    <source>
        <dbReference type="Google" id="ProtNLM"/>
    </source>
</evidence>
<name>A0A285ZW18_9SPHI</name>
<dbReference type="Gene3D" id="2.40.50.870">
    <property type="entry name" value="Protein of unknown function (DUF3299)"/>
    <property type="match status" value="1"/>
</dbReference>
<evidence type="ECO:0000256" key="1">
    <source>
        <dbReference type="SAM" id="SignalP"/>
    </source>
</evidence>
<dbReference type="Proteomes" id="UP000219281">
    <property type="component" value="Unassembled WGS sequence"/>
</dbReference>
<accession>A0A285ZW18</accession>
<evidence type="ECO:0000313" key="2">
    <source>
        <dbReference type="EMBL" id="SOD13840.1"/>
    </source>
</evidence>
<keyword evidence="1" id="KW-0732">Signal</keyword>
<feature type="signal peptide" evidence="1">
    <location>
        <begin position="1"/>
        <end position="30"/>
    </location>
</feature>
<dbReference type="AlphaFoldDB" id="A0A285ZW18"/>
<gene>
    <name evidence="2" type="ORF">SAMN06297358_1269</name>
</gene>
<organism evidence="2 3">
    <name type="scientific">Pedobacter xixiisoli</name>
    <dbReference type="NCBI Taxonomy" id="1476464"/>
    <lineage>
        <taxon>Bacteria</taxon>
        <taxon>Pseudomonadati</taxon>
        <taxon>Bacteroidota</taxon>
        <taxon>Sphingobacteriia</taxon>
        <taxon>Sphingobacteriales</taxon>
        <taxon>Sphingobacteriaceae</taxon>
        <taxon>Pedobacter</taxon>
    </lineage>
</organism>